<reference evidence="3" key="1">
    <citation type="journal article" date="2015" name="Nat. Genet.">
        <title>The genome and transcriptome of the zoonotic hookworm Ancylostoma ceylanicum identify infection-specific gene families.</title>
        <authorList>
            <person name="Schwarz E.M."/>
            <person name="Hu Y."/>
            <person name="Antoshechkin I."/>
            <person name="Miller M.M."/>
            <person name="Sternberg P.W."/>
            <person name="Aroian R.V."/>
        </authorList>
    </citation>
    <scope>NUCLEOTIDE SEQUENCE</scope>
    <source>
        <strain evidence="3">HY135</strain>
    </source>
</reference>
<feature type="compositionally biased region" description="Basic residues" evidence="1">
    <location>
        <begin position="233"/>
        <end position="253"/>
    </location>
</feature>
<accession>A0A016TQV8</accession>
<gene>
    <name evidence="2" type="primary">Acey_s0082.g1573</name>
    <name evidence="2" type="ORF">Y032_0082g1573</name>
</gene>
<sequence length="377" mass="42565">MSTRFAEASSIRSKEYDNSNLYVHMYVHDFLAVRQRNSETKTPRSKLWLDRSTIPLDVLQLTYEYWYQNRCNTPIAFINATNLEDVPASHIRTLEYARKVGEAIIPKDYKYIPGPLYQTPVIPLRSVTPLPLNETDSDEDAAPSLLKQKAAHFTSKQKIASHVPELGPIPTIYSIVQNNQKKTLVEDAAAPKTDTSNMSFWELLVQEMNQAPHHLHPCVDPSNYMDYGEAKPNGRKTSKRRRGTNPAQKRSKTVKTEMGNGEQEGGTNVFDGRNAEERFPNTHSYSNEQPPATAEFGASSSMNLNAQLKPPLFFPPAPYYWPGNPHVYQQPSQVQQNQSPAQQSAPLLPGPSQLLPNQPTQSFQPYYSNYMPSDPNV</sequence>
<dbReference type="AlphaFoldDB" id="A0A016TQV8"/>
<feature type="region of interest" description="Disordered" evidence="1">
    <location>
        <begin position="225"/>
        <end position="297"/>
    </location>
</feature>
<dbReference type="Proteomes" id="UP000024635">
    <property type="component" value="Unassembled WGS sequence"/>
</dbReference>
<keyword evidence="3" id="KW-1185">Reference proteome</keyword>
<feature type="compositionally biased region" description="Low complexity" evidence="1">
    <location>
        <begin position="329"/>
        <end position="346"/>
    </location>
</feature>
<organism evidence="2 3">
    <name type="scientific">Ancylostoma ceylanicum</name>
    <dbReference type="NCBI Taxonomy" id="53326"/>
    <lineage>
        <taxon>Eukaryota</taxon>
        <taxon>Metazoa</taxon>
        <taxon>Ecdysozoa</taxon>
        <taxon>Nematoda</taxon>
        <taxon>Chromadorea</taxon>
        <taxon>Rhabditida</taxon>
        <taxon>Rhabditina</taxon>
        <taxon>Rhabditomorpha</taxon>
        <taxon>Strongyloidea</taxon>
        <taxon>Ancylostomatidae</taxon>
        <taxon>Ancylostomatinae</taxon>
        <taxon>Ancylostoma</taxon>
    </lineage>
</organism>
<evidence type="ECO:0000256" key="1">
    <source>
        <dbReference type="SAM" id="MobiDB-lite"/>
    </source>
</evidence>
<protein>
    <submittedName>
        <fullName evidence="2">Uncharacterized protein</fullName>
    </submittedName>
</protein>
<comment type="caution">
    <text evidence="2">The sequence shown here is derived from an EMBL/GenBank/DDBJ whole genome shotgun (WGS) entry which is preliminary data.</text>
</comment>
<proteinExistence type="predicted"/>
<dbReference type="EMBL" id="JARK01001418">
    <property type="protein sequence ID" value="EYC05424.1"/>
    <property type="molecule type" value="Genomic_DNA"/>
</dbReference>
<name>A0A016TQV8_9BILA</name>
<feature type="compositionally biased region" description="Polar residues" evidence="1">
    <location>
        <begin position="354"/>
        <end position="377"/>
    </location>
</feature>
<evidence type="ECO:0000313" key="2">
    <source>
        <dbReference type="EMBL" id="EYC05424.1"/>
    </source>
</evidence>
<feature type="region of interest" description="Disordered" evidence="1">
    <location>
        <begin position="324"/>
        <end position="377"/>
    </location>
</feature>
<evidence type="ECO:0000313" key="3">
    <source>
        <dbReference type="Proteomes" id="UP000024635"/>
    </source>
</evidence>
<feature type="compositionally biased region" description="Polar residues" evidence="1">
    <location>
        <begin position="281"/>
        <end position="290"/>
    </location>
</feature>